<evidence type="ECO:0000313" key="2">
    <source>
        <dbReference type="Proteomes" id="UP000000983"/>
    </source>
</evidence>
<name>Q7Y2X7_9CAUD</name>
<dbReference type="RefSeq" id="NP_859249.1">
    <property type="nucleotide sequence ID" value="NC_004914.3"/>
</dbReference>
<organism evidence="1 2">
    <name type="scientific">Escherichia phage Stx2 II</name>
    <dbReference type="NCBI Taxonomy" id="194949"/>
    <lineage>
        <taxon>Viruses</taxon>
        <taxon>Duplodnaviria</taxon>
        <taxon>Heunggongvirae</taxon>
        <taxon>Uroviricota</taxon>
        <taxon>Caudoviricetes</taxon>
        <taxon>Sepvirinae</taxon>
        <taxon>Traversvirus</taxon>
        <taxon>Traversvirus II</taxon>
    </lineage>
</organism>
<dbReference type="EMBL" id="AP005154">
    <property type="protein sequence ID" value="BAC77986.1"/>
    <property type="molecule type" value="Genomic_DNA"/>
</dbReference>
<evidence type="ECO:0000313" key="1">
    <source>
        <dbReference type="EMBL" id="BAC77986.1"/>
    </source>
</evidence>
<protein>
    <submittedName>
        <fullName evidence="1">Uncharacterized protein</fullName>
    </submittedName>
</protein>
<proteinExistence type="predicted"/>
<accession>Q7Y2X7</accession>
<dbReference type="Proteomes" id="UP000000983">
    <property type="component" value="Segment"/>
</dbReference>
<dbReference type="GeneID" id="2653310"/>
<keyword evidence="2" id="KW-1185">Reference proteome</keyword>
<reference evidence="1 2" key="1">
    <citation type="journal article" date="2003" name="J. Bacteriol.">
        <title>Genome analysis of a novel Shiga toxin 1 (Stx1)-converting phage which is closely related to Stx2-converting phages but not to other Stx1-converting phages.</title>
        <authorList>
            <person name="Sato T."/>
            <person name="Shimizu T."/>
            <person name="Watarai M."/>
            <person name="Kobayashi M."/>
            <person name="Kano S."/>
            <person name="Hamabata T."/>
            <person name="Takeda Y."/>
            <person name="Yamasaki S."/>
        </authorList>
    </citation>
    <scope>NUCLEOTIDE SEQUENCE</scope>
    <source>
        <strain evidence="1">Stx2 phage-II</strain>
    </source>
</reference>
<dbReference type="KEGG" id="vg:2653310"/>
<sequence length="86" mass="9383">MSGRLPAVHWHYPVVQLHVPWRRQLPVLPLCQPSRASGVLPVVAEVPVVVPLLPVLPASFHPVILASPAQHEYAQQTPVSAAHPED</sequence>